<organism evidence="1">
    <name type="scientific">Trichophyton rubrum CBS 288.86</name>
    <dbReference type="NCBI Taxonomy" id="1215330"/>
    <lineage>
        <taxon>Eukaryota</taxon>
        <taxon>Fungi</taxon>
        <taxon>Dikarya</taxon>
        <taxon>Ascomycota</taxon>
        <taxon>Pezizomycotina</taxon>
        <taxon>Eurotiomycetes</taxon>
        <taxon>Eurotiomycetidae</taxon>
        <taxon>Onygenales</taxon>
        <taxon>Arthrodermataceae</taxon>
        <taxon>Trichophyton</taxon>
    </lineage>
</organism>
<reference evidence="1" key="1">
    <citation type="submission" date="2014-02" db="EMBL/GenBank/DDBJ databases">
        <title>The Genome Sequence of Trichophyton rubrum (morphotype fischeri) CBS 288.86.</title>
        <authorList>
            <consortium name="The Broad Institute Genomics Platform"/>
            <person name="Cuomo C.A."/>
            <person name="White T.C."/>
            <person name="Graser Y."/>
            <person name="Martinez-Rossi N."/>
            <person name="Heitman J."/>
            <person name="Young S.K."/>
            <person name="Zeng Q."/>
            <person name="Gargeya S."/>
            <person name="Abouelleil A."/>
            <person name="Alvarado L."/>
            <person name="Chapman S.B."/>
            <person name="Gainer-Dewar J."/>
            <person name="Goldberg J."/>
            <person name="Griggs A."/>
            <person name="Gujja S."/>
            <person name="Hansen M."/>
            <person name="Howarth C."/>
            <person name="Imamovic A."/>
            <person name="Larimer J."/>
            <person name="Martinez D."/>
            <person name="Murphy C."/>
            <person name="Pearson M.D."/>
            <person name="Persinoti G."/>
            <person name="Poon T."/>
            <person name="Priest M."/>
            <person name="Roberts A.D."/>
            <person name="Saif S."/>
            <person name="Shea T.D."/>
            <person name="Sykes S.N."/>
            <person name="Wortman J."/>
            <person name="Nusbaum C."/>
            <person name="Birren B."/>
        </authorList>
    </citation>
    <scope>NUCLEOTIDE SEQUENCE [LARGE SCALE GENOMIC DNA]</scope>
    <source>
        <strain evidence="1">CBS 288.86</strain>
    </source>
</reference>
<protein>
    <submittedName>
        <fullName evidence="1">Uncharacterized protein</fullName>
    </submittedName>
</protein>
<dbReference type="HOGENOM" id="CLU_2724011_0_0_1"/>
<sequence>MTPTAGPGHLTELTRRRLKAECYNPGAESSSEICRPEIDIMRKTVIHQMDGSMGRRTVKQYDRNTFRLDANE</sequence>
<dbReference type="EMBL" id="KK207730">
    <property type="protein sequence ID" value="EZF56048.1"/>
    <property type="molecule type" value="Genomic_DNA"/>
</dbReference>
<evidence type="ECO:0000313" key="1">
    <source>
        <dbReference type="EMBL" id="EZF56048.1"/>
    </source>
</evidence>
<name>A0A022WD83_TRIRU</name>
<gene>
    <name evidence="1" type="ORF">H103_01487</name>
</gene>
<accession>A0A022WD83</accession>
<dbReference type="Proteomes" id="UP000023758">
    <property type="component" value="Unassembled WGS sequence"/>
</dbReference>
<proteinExistence type="predicted"/>
<dbReference type="AlphaFoldDB" id="A0A022WD83"/>